<accession>A0AAU9X9K3</accession>
<dbReference type="Proteomes" id="UP001159428">
    <property type="component" value="Unassembled WGS sequence"/>
</dbReference>
<keyword evidence="2" id="KW-1185">Reference proteome</keyword>
<dbReference type="EMBL" id="CALNXJ010000034">
    <property type="protein sequence ID" value="CAH3140893.1"/>
    <property type="molecule type" value="Genomic_DNA"/>
</dbReference>
<evidence type="ECO:0000313" key="2">
    <source>
        <dbReference type="Proteomes" id="UP001159428"/>
    </source>
</evidence>
<gene>
    <name evidence="1" type="ORF">PMEA_00019475</name>
</gene>
<comment type="caution">
    <text evidence="1">The sequence shown here is derived from an EMBL/GenBank/DDBJ whole genome shotgun (WGS) entry which is preliminary data.</text>
</comment>
<evidence type="ECO:0008006" key="3">
    <source>
        <dbReference type="Google" id="ProtNLM"/>
    </source>
</evidence>
<reference evidence="1 2" key="1">
    <citation type="submission" date="2022-05" db="EMBL/GenBank/DDBJ databases">
        <authorList>
            <consortium name="Genoscope - CEA"/>
            <person name="William W."/>
        </authorList>
    </citation>
    <scope>NUCLEOTIDE SEQUENCE [LARGE SCALE GENOMIC DNA]</scope>
</reference>
<protein>
    <recommendedName>
        <fullName evidence="3">Non-specific serine/threonine protein kinase</fullName>
    </recommendedName>
</protein>
<evidence type="ECO:0000313" key="1">
    <source>
        <dbReference type="EMBL" id="CAH3140893.1"/>
    </source>
</evidence>
<sequence>MDKKKEFKTLCPPTSVQGHIQQILKQNNSLSGQLSEELETILATLVALPFKDELQRGIFLEQVQKLQGYHIIQIFNLAVAPCRNSVVESSIHFGQNFKKLVDICILFCYTYDVSKRVAFYYYRSALQFCFPSDTNLKCLSLGVLSNLLKLVQIFQDGKLKASADSYYDDNFILLGKHNYTKDFFSRLLQVLDSRRNEDYLVEVIDITVRLASVDDKDVMKSNDYVGALREGQTVSSFLVTNWMKLLESANVSNAFACALAAVDLSGEKIEPLGVGFQYSVSTLPCQSTIFYFLGVLEEMKRKADNLMMPNDKTRMDILLNHVDHFCIHPNVATLSLQLLAAITISNDVLREVLDGFFHKERTESRFLETALALLLKGLLLCPNGELLNKVMNFWIKAFSDDQGYGNLACLLALLDEGSGSNTETAESVLNFLEQLPRTLLPSMMVWRNVLWWLTKIFPTSFHLRQEVLVLIEKTSAAAAGLPVERHWLERPPYGLVPTLQFLGRVYHQNCTEEAKSEMIRLLTYCTLNETTSNSWAPSSDLDLVEFLSVCEQLPFNIKKHLLCDSNPSLKRQLKTLWNEFSTKTRSSQNHMCKGEILNEVLSIIMTFSAEEGPATIPEDVLEALLSLSRLPLSGERKLRIIKCLSNKSETSYKIVLYILLLMQTQACVLQEEANEYFDLLWHAVLDTLKGDHLSCEKLLSSQHSTTQFPSTNVLKVWTSTVSGLISLGLFKEDIDVKVCRSVLSMAWGFGSPYEILQLFSLMRSTALRLACLSRSPTEAFSSLNAQESFKGCSTKNSDLLEMLARAAGAILHFDMFSTMNKLVLIQKMCNITLSSPPTMATLTSAMHHLLPFFQGSLAKGSVSSYEEIHLLNQVIDILHDSALLNKLTRIPTAVTRDFSSAFSRKFSSVSSITDGLKILVLISSMQDLAQAFFDHLGPFIKVAIEKMSSLKGVLDVLEELVHVIRNVRPELIPFTMLNVSFLLGNPVDQQEKQEFLSEVSARWKIPPSYQILSYFDVPRLLWKIYNFSNDSSRTGELMKRLREILRKTSADRFHSEWHFGCHHIIPMTRTIACCELEWLVFYSAISEEDAGLALDLSNRFFQVSSGRQARCLNFSDVRIEDGLFKFKPYEDKMPSGVRSKVLCATPVVKVESIPTDKKVGEAIVTPVLMAVQVIYHFKRLVVHKNQLHENSWAFWKHIFESEKQFRCAKGCKLSVDDFVHSFLSILAEAPSLEIVFHWAKQHDQFCPRCCSKVIVEACKVHRNDLDKETAFNFHTLVSETLSKMQMPRFLYFRRLKPSFEQLHRFLEKRLHIKVISSVLELYKINIQAGDTVGEIVSVWSSIEQSLELVREIRLLCEKGVMSSLNRLQSEFILQLLESFAHRCKNSSGDLLTRLKKLHELYDQLRDDPYGLTILPKWRQATITDGFSARAIDSWCQAFLLTPLKDLKSHDIETIFSLSSRSLQLANVDSTSLQINTPLPEMIKRVIFPDDGFQVSDGEGIKTGETNERIRLARLLSEFVNILRPLQPEKNLKDANVRQLVLDACQRFCVSYENKEEGIKHLYKIHNQTLKSLLTEIFGKGTSLRKGTDEPRRDAMSVASQACFLQEYFPAALRYKEVHESLLILLRRWLTGIVTKPTLVSHTRNILQPLLSHQSSDDFNDDPTLVERLLVTIQGRILSIERNQSLIAQFQAVGYNQREPDSPDLWSSPKIELPCYLSERKSPNDTISDVLRSHWNEWKDLLSIYHVEFVQVGDVKVQRHDLFGAQATLEEMEEQVTAVKECARQLSSELFSHDSFHSAGELDRRIEQLIRGEKQHRMANEKLCKSKRDSEMKKFVAVWENQFFEQVTLCSERIPGCYAPNGFHAEKPVICALSVDNRILTVFKEEKGRREEIENVEVKLFEPGLYVYGLHTSGHEYVTDELWAAFYKMLLEKRLVPRIVLSNESPGFNWIKNFAQPATSLPYPRKWDLHEGIVPEKEDYFDYLPLYAALGNRVSRLTEFVTLTTENASSFQFKDLKDPNIVENQEKKSKQMIGEAIKQLKHELQILHGEDEPTKRTLAGRLAVLVRKTVKCIVDGVHPTLQMVDQHIDINKLAFRRPEVDRSDEGRQQYAAAVLRACERARLIFTSSAGQ</sequence>
<proteinExistence type="predicted"/>
<name>A0AAU9X9K3_9CNID</name>
<organism evidence="1 2">
    <name type="scientific">Pocillopora meandrina</name>
    <dbReference type="NCBI Taxonomy" id="46732"/>
    <lineage>
        <taxon>Eukaryota</taxon>
        <taxon>Metazoa</taxon>
        <taxon>Cnidaria</taxon>
        <taxon>Anthozoa</taxon>
        <taxon>Hexacorallia</taxon>
        <taxon>Scleractinia</taxon>
        <taxon>Astrocoeniina</taxon>
        <taxon>Pocilloporidae</taxon>
        <taxon>Pocillopora</taxon>
    </lineage>
</organism>